<accession>A0A812LZA8</accession>
<evidence type="ECO:0000256" key="1">
    <source>
        <dbReference type="ARBA" id="ARBA00022801"/>
    </source>
</evidence>
<evidence type="ECO:0000313" key="3">
    <source>
        <dbReference type="EMBL" id="CAE7255150.1"/>
    </source>
</evidence>
<sequence>MVWWYCWILASFFAICTAGASCQDVSTSEDEECQAAQFLQTATHMRSESQACGHLIPGSVGDPTTFFNNNCKYHTHGSDCNRPIQDIMAENPGMDGFCYFNGSAMYIFVREDYSEPNFEASAVSGILGLRTPDYKGLDSGPEVTYRFEGETIFSHMDLMHYIYDDLYAYSLGALQGQGLDVGLIKNSTAWIAVSESKCHELQAKYHFTREDMVFSDVLDMNMPLLAMSLCAGSQELPENLRVPYVTEKANYRNSTSCQSPSRREYARHHYMKCLLGYTHSADDLAYLATRACLMEGNKIGHFGECPYQPLLLRAASPGDFSEQTAGFGCDMYASLISVFVALDLIGQFVRWVKFIIAFAYASAAASESRESCNARNLGITKIIAFGDSYSDVGNIWKASNYTQPASPPFWMGRYSNGRNYLDFLGMMLGTAVSTENGFAWGGATTNNDFIPAHSTFIDGLVPAVKQQVDSYLDQSRQDDPATTLFIIMVGYNDFWWFVKRKEYSISALTSVARQVATNMFRSAATLYSQAGARRFLIANIVDMLLHPDAATKTAEQRAAYGILSKEFEAFFDAKLAKFATTYADADVTKFDVNSLFVEITTSPSCFGYDNVVAACANGTRLCENPYGALWIDEWHFSTQTHKRVADLALAALSS</sequence>
<organism evidence="3 4">
    <name type="scientific">Symbiodinium natans</name>
    <dbReference type="NCBI Taxonomy" id="878477"/>
    <lineage>
        <taxon>Eukaryota</taxon>
        <taxon>Sar</taxon>
        <taxon>Alveolata</taxon>
        <taxon>Dinophyceae</taxon>
        <taxon>Suessiales</taxon>
        <taxon>Symbiodiniaceae</taxon>
        <taxon>Symbiodinium</taxon>
    </lineage>
</organism>
<dbReference type="InterPro" id="IPR001087">
    <property type="entry name" value="GDSL"/>
</dbReference>
<dbReference type="SUPFAM" id="SSF52266">
    <property type="entry name" value="SGNH hydrolase"/>
    <property type="match status" value="1"/>
</dbReference>
<feature type="signal peptide" evidence="2">
    <location>
        <begin position="1"/>
        <end position="22"/>
    </location>
</feature>
<evidence type="ECO:0000313" key="4">
    <source>
        <dbReference type="Proteomes" id="UP000604046"/>
    </source>
</evidence>
<comment type="caution">
    <text evidence="3">The sequence shown here is derived from an EMBL/GenBank/DDBJ whole genome shotgun (WGS) entry which is preliminary data.</text>
</comment>
<reference evidence="3" key="1">
    <citation type="submission" date="2021-02" db="EMBL/GenBank/DDBJ databases">
        <authorList>
            <person name="Dougan E. K."/>
            <person name="Rhodes N."/>
            <person name="Thang M."/>
            <person name="Chan C."/>
        </authorList>
    </citation>
    <scope>NUCLEOTIDE SEQUENCE</scope>
</reference>
<dbReference type="PANTHER" id="PTHR45648:SF22">
    <property type="entry name" value="GDSL LIPASE_ACYLHYDROLASE FAMILY PROTEIN (AFU_ORTHOLOGUE AFUA_4G14700)"/>
    <property type="match status" value="1"/>
</dbReference>
<dbReference type="AlphaFoldDB" id="A0A812LZA8"/>
<evidence type="ECO:0000256" key="2">
    <source>
        <dbReference type="SAM" id="SignalP"/>
    </source>
</evidence>
<dbReference type="Proteomes" id="UP000604046">
    <property type="component" value="Unassembled WGS sequence"/>
</dbReference>
<protein>
    <submittedName>
        <fullName evidence="3">Uncharacterized protein</fullName>
    </submittedName>
</protein>
<dbReference type="CDD" id="cd01846">
    <property type="entry name" value="fatty_acyltransferase_like"/>
    <property type="match status" value="1"/>
</dbReference>
<dbReference type="Gene3D" id="3.40.50.1110">
    <property type="entry name" value="SGNH hydrolase"/>
    <property type="match status" value="1"/>
</dbReference>
<name>A0A812LZA8_9DINO</name>
<dbReference type="OrthoDB" id="1600564at2759"/>
<dbReference type="PANTHER" id="PTHR45648">
    <property type="entry name" value="GDSL LIPASE/ACYLHYDROLASE FAMILY PROTEIN (AFU_ORTHOLOGUE AFUA_4G14700)"/>
    <property type="match status" value="1"/>
</dbReference>
<keyword evidence="2" id="KW-0732">Signal</keyword>
<gene>
    <name evidence="3" type="ORF">SNAT2548_LOCUS12962</name>
</gene>
<feature type="chain" id="PRO_5032593467" evidence="2">
    <location>
        <begin position="23"/>
        <end position="654"/>
    </location>
</feature>
<keyword evidence="1" id="KW-0378">Hydrolase</keyword>
<dbReference type="InterPro" id="IPR036514">
    <property type="entry name" value="SGNH_hydro_sf"/>
</dbReference>
<dbReference type="GO" id="GO:0016788">
    <property type="term" value="F:hydrolase activity, acting on ester bonds"/>
    <property type="evidence" value="ECO:0007669"/>
    <property type="project" value="InterPro"/>
</dbReference>
<proteinExistence type="predicted"/>
<dbReference type="InterPro" id="IPR051058">
    <property type="entry name" value="GDSL_Est/Lipase"/>
</dbReference>
<dbReference type="Pfam" id="PF00657">
    <property type="entry name" value="Lipase_GDSL"/>
    <property type="match status" value="1"/>
</dbReference>
<keyword evidence="4" id="KW-1185">Reference proteome</keyword>
<dbReference type="EMBL" id="CAJNDS010001318">
    <property type="protein sequence ID" value="CAE7255150.1"/>
    <property type="molecule type" value="Genomic_DNA"/>
</dbReference>